<reference evidence="3" key="1">
    <citation type="submission" date="2025-08" db="UniProtKB">
        <authorList>
            <consortium name="RefSeq"/>
        </authorList>
    </citation>
    <scope>IDENTIFICATION</scope>
    <source>
        <tissue evidence="3">Thorax and Abdomen</tissue>
    </source>
</reference>
<dbReference type="OrthoDB" id="6630968at2759"/>
<proteinExistence type="predicted"/>
<feature type="compositionally biased region" description="Polar residues" evidence="1">
    <location>
        <begin position="7"/>
        <end position="30"/>
    </location>
</feature>
<evidence type="ECO:0000313" key="2">
    <source>
        <dbReference type="Proteomes" id="UP000829291"/>
    </source>
</evidence>
<sequence length="233" mass="26517">MPAASSIYFNSEDSQRSSADGSEPSSSTSGGRRRYIDPWDLENYAYLRRRQIEVVLPRSGDAEGTQKVNLTRQVNESGSDTYYWYPMTTVTGETSGYDSSSPVDELYNLGSSHQVNQPLSYPMQQATYEEDARYVTSNPVYVPLSDIEYSETAVEPHNVPNVLPRRRNRLIKDMAHYMEECPCPFHGPLQPEITMAKDATSVKQAKQLGLNTYGHLRIDYARSWNSLHRKMKK</sequence>
<name>A0A6J0B912_NEOLC</name>
<dbReference type="RefSeq" id="XP_015510682.1">
    <property type="nucleotide sequence ID" value="XM_015655196.2"/>
</dbReference>
<dbReference type="Proteomes" id="UP000829291">
    <property type="component" value="Chromosome 5"/>
</dbReference>
<keyword evidence="2" id="KW-1185">Reference proteome</keyword>
<protein>
    <submittedName>
        <fullName evidence="3">Uncharacterized protein LOC107217605</fullName>
    </submittedName>
</protein>
<accession>A0A6J0B912</accession>
<organism evidence="3">
    <name type="scientific">Neodiprion lecontei</name>
    <name type="common">Redheaded pine sawfly</name>
    <dbReference type="NCBI Taxonomy" id="441921"/>
    <lineage>
        <taxon>Eukaryota</taxon>
        <taxon>Metazoa</taxon>
        <taxon>Ecdysozoa</taxon>
        <taxon>Arthropoda</taxon>
        <taxon>Hexapoda</taxon>
        <taxon>Insecta</taxon>
        <taxon>Pterygota</taxon>
        <taxon>Neoptera</taxon>
        <taxon>Endopterygota</taxon>
        <taxon>Hymenoptera</taxon>
        <taxon>Tenthredinoidea</taxon>
        <taxon>Diprionidae</taxon>
        <taxon>Diprioninae</taxon>
        <taxon>Neodiprion</taxon>
    </lineage>
</organism>
<dbReference type="GeneID" id="107217605"/>
<dbReference type="AlphaFoldDB" id="A0A6J0B912"/>
<dbReference type="InParanoid" id="A0A6J0B912"/>
<feature type="region of interest" description="Disordered" evidence="1">
    <location>
        <begin position="1"/>
        <end position="34"/>
    </location>
</feature>
<dbReference type="KEGG" id="nlo:107217605"/>
<evidence type="ECO:0000313" key="3">
    <source>
        <dbReference type="RefSeq" id="XP_015510682.1"/>
    </source>
</evidence>
<evidence type="ECO:0000256" key="1">
    <source>
        <dbReference type="SAM" id="MobiDB-lite"/>
    </source>
</evidence>
<gene>
    <name evidence="3" type="primary">LOC107217605</name>
</gene>